<evidence type="ECO:0008006" key="4">
    <source>
        <dbReference type="Google" id="ProtNLM"/>
    </source>
</evidence>
<keyword evidence="1" id="KW-0175">Coiled coil</keyword>
<organism evidence="2 3">
    <name type="scientific">Legionella lansingensis</name>
    <dbReference type="NCBI Taxonomy" id="45067"/>
    <lineage>
        <taxon>Bacteria</taxon>
        <taxon>Pseudomonadati</taxon>
        <taxon>Pseudomonadota</taxon>
        <taxon>Gammaproteobacteria</taxon>
        <taxon>Legionellales</taxon>
        <taxon>Legionellaceae</taxon>
        <taxon>Legionella</taxon>
    </lineage>
</organism>
<name>A0A0W0VRF0_9GAMM</name>
<dbReference type="EMBL" id="LNYI01000021">
    <property type="protein sequence ID" value="KTD22791.1"/>
    <property type="molecule type" value="Genomic_DNA"/>
</dbReference>
<dbReference type="AlphaFoldDB" id="A0A0W0VRF0"/>
<comment type="caution">
    <text evidence="2">The sequence shown here is derived from an EMBL/GenBank/DDBJ whole genome shotgun (WGS) entry which is preliminary data.</text>
</comment>
<dbReference type="STRING" id="45067.Llan_1032"/>
<evidence type="ECO:0000313" key="3">
    <source>
        <dbReference type="Proteomes" id="UP000054869"/>
    </source>
</evidence>
<evidence type="ECO:0000256" key="1">
    <source>
        <dbReference type="SAM" id="Coils"/>
    </source>
</evidence>
<dbReference type="Proteomes" id="UP000054869">
    <property type="component" value="Unassembled WGS sequence"/>
</dbReference>
<proteinExistence type="predicted"/>
<dbReference type="RefSeq" id="WP_028374106.1">
    <property type="nucleotide sequence ID" value="NZ_CAAAJD010000022.1"/>
</dbReference>
<gene>
    <name evidence="2" type="ORF">Llan_1032</name>
</gene>
<accession>A0A0W0VRF0</accession>
<feature type="coiled-coil region" evidence="1">
    <location>
        <begin position="83"/>
        <end position="126"/>
    </location>
</feature>
<protein>
    <recommendedName>
        <fullName evidence="4">Coiled-coil protein</fullName>
    </recommendedName>
</protein>
<dbReference type="OrthoDB" id="5639097at2"/>
<reference evidence="2 3" key="1">
    <citation type="submission" date="2015-11" db="EMBL/GenBank/DDBJ databases">
        <title>Genomic analysis of 38 Legionella species identifies large and diverse effector repertoires.</title>
        <authorList>
            <person name="Burstein D."/>
            <person name="Amaro F."/>
            <person name="Zusman T."/>
            <person name="Lifshitz Z."/>
            <person name="Cohen O."/>
            <person name="Gilbert J.A."/>
            <person name="Pupko T."/>
            <person name="Shuman H.A."/>
            <person name="Segal G."/>
        </authorList>
    </citation>
    <scope>NUCLEOTIDE SEQUENCE [LARGE SCALE GENOMIC DNA]</scope>
    <source>
        <strain evidence="2 3">ATCC 49751</strain>
    </source>
</reference>
<evidence type="ECO:0000313" key="2">
    <source>
        <dbReference type="EMBL" id="KTD22791.1"/>
    </source>
</evidence>
<sequence>MVFFEKGAGYTTYNKLLRETERNLRLARIAQAEASLQQLKKDIDNHISTFQEVLSFVETQHALYEEFAKKYASKPSVSLGTQLAELKKEIDDLDVKIKQAQPEKVIADMSTRYQELKAELEQKKALINSSNEPIELTIQPK</sequence>
<keyword evidence="3" id="KW-1185">Reference proteome</keyword>
<dbReference type="PATRIC" id="fig|45067.4.peg.1079"/>